<organism evidence="3 4">
    <name type="scientific">Trametes cubensis</name>
    <dbReference type="NCBI Taxonomy" id="1111947"/>
    <lineage>
        <taxon>Eukaryota</taxon>
        <taxon>Fungi</taxon>
        <taxon>Dikarya</taxon>
        <taxon>Basidiomycota</taxon>
        <taxon>Agaricomycotina</taxon>
        <taxon>Agaricomycetes</taxon>
        <taxon>Polyporales</taxon>
        <taxon>Polyporaceae</taxon>
        <taxon>Trametes</taxon>
    </lineage>
</organism>
<feature type="region of interest" description="Disordered" evidence="1">
    <location>
        <begin position="1"/>
        <end position="56"/>
    </location>
</feature>
<dbReference type="Proteomes" id="UP001215151">
    <property type="component" value="Unassembled WGS sequence"/>
</dbReference>
<dbReference type="CDD" id="cd09917">
    <property type="entry name" value="F-box_SF"/>
    <property type="match status" value="1"/>
</dbReference>
<dbReference type="Pfam" id="PF12937">
    <property type="entry name" value="F-box-like"/>
    <property type="match status" value="1"/>
</dbReference>
<gene>
    <name evidence="3" type="ORF">ONZ51_g10652</name>
</gene>
<dbReference type="AlphaFoldDB" id="A0AAD7TLN5"/>
<evidence type="ECO:0000256" key="1">
    <source>
        <dbReference type="SAM" id="MobiDB-lite"/>
    </source>
</evidence>
<evidence type="ECO:0000259" key="2">
    <source>
        <dbReference type="PROSITE" id="PS50181"/>
    </source>
</evidence>
<dbReference type="EMBL" id="JAPEVG010000436">
    <property type="protein sequence ID" value="KAJ8462824.1"/>
    <property type="molecule type" value="Genomic_DNA"/>
</dbReference>
<dbReference type="SMART" id="SM00256">
    <property type="entry name" value="FBOX"/>
    <property type="match status" value="1"/>
</dbReference>
<feature type="domain" description="F-box" evidence="2">
    <location>
        <begin position="56"/>
        <end position="105"/>
    </location>
</feature>
<sequence length="315" mass="36349">MPPRKKARTAKPKAPNNSTAVPNAGVSQTQDTSSPASTSAMQNQPRRAVRGRRGGLKDLPNMPLDILMEIVVLLHPRDLLNLARTSKEWRAFLMNRRQEPLWKTARMQQEPTLPDLPPFMSEPAYANLMFFKDCYGCGKPNAYKVYWIFGIRLCKHTCSDLLRLSFSTLHSEIHSMVVPEVGQTEYTYLAYAIVRDAHCSRNVQVAFLISEVELFRQQWQALTTKEEKLRFLKECNEVVMKRSEVAKELCDWDLARKQDRQHELQNVRDERFSAIKKRLSDEGWAEELVFMGSKELARLRDLAVKRPVKLTDRGT</sequence>
<evidence type="ECO:0000313" key="3">
    <source>
        <dbReference type="EMBL" id="KAJ8462824.1"/>
    </source>
</evidence>
<dbReference type="Gene3D" id="1.20.1280.50">
    <property type="match status" value="1"/>
</dbReference>
<dbReference type="InterPro" id="IPR001810">
    <property type="entry name" value="F-box_dom"/>
</dbReference>
<proteinExistence type="predicted"/>
<protein>
    <recommendedName>
        <fullName evidence="2">F-box domain-containing protein</fullName>
    </recommendedName>
</protein>
<dbReference type="PROSITE" id="PS50181">
    <property type="entry name" value="FBOX"/>
    <property type="match status" value="1"/>
</dbReference>
<accession>A0AAD7TLN5</accession>
<dbReference type="InterPro" id="IPR036047">
    <property type="entry name" value="F-box-like_dom_sf"/>
</dbReference>
<comment type="caution">
    <text evidence="3">The sequence shown here is derived from an EMBL/GenBank/DDBJ whole genome shotgun (WGS) entry which is preliminary data.</text>
</comment>
<dbReference type="SUPFAM" id="SSF81383">
    <property type="entry name" value="F-box domain"/>
    <property type="match status" value="1"/>
</dbReference>
<keyword evidence="4" id="KW-1185">Reference proteome</keyword>
<feature type="compositionally biased region" description="Basic residues" evidence="1">
    <location>
        <begin position="1"/>
        <end position="11"/>
    </location>
</feature>
<evidence type="ECO:0000313" key="4">
    <source>
        <dbReference type="Proteomes" id="UP001215151"/>
    </source>
</evidence>
<name>A0AAD7TLN5_9APHY</name>
<feature type="compositionally biased region" description="Polar residues" evidence="1">
    <location>
        <begin position="16"/>
        <end position="45"/>
    </location>
</feature>
<reference evidence="3" key="1">
    <citation type="submission" date="2022-11" db="EMBL/GenBank/DDBJ databases">
        <title>Genome Sequence of Cubamyces cubensis.</title>
        <authorList>
            <person name="Buettner E."/>
        </authorList>
    </citation>
    <scope>NUCLEOTIDE SEQUENCE</scope>
    <source>
        <strain evidence="3">MPL-01</strain>
    </source>
</reference>